<protein>
    <submittedName>
        <fullName evidence="1">Mannosyl-3-phosphoglycerate synthase</fullName>
    </submittedName>
</protein>
<name>A0AAE0IZB4_9PEZI</name>
<dbReference type="GO" id="GO:0051479">
    <property type="term" value="P:mannosylglycerate biosynthetic process"/>
    <property type="evidence" value="ECO:0007669"/>
    <property type="project" value="InterPro"/>
</dbReference>
<dbReference type="EMBL" id="JAUEPO010000002">
    <property type="protein sequence ID" value="KAK3334106.1"/>
    <property type="molecule type" value="Genomic_DNA"/>
</dbReference>
<dbReference type="GO" id="GO:0005737">
    <property type="term" value="C:cytoplasm"/>
    <property type="evidence" value="ECO:0007669"/>
    <property type="project" value="InterPro"/>
</dbReference>
<dbReference type="Gene3D" id="3.90.550.10">
    <property type="entry name" value="Spore Coat Polysaccharide Biosynthesis Protein SpsA, Chain A"/>
    <property type="match status" value="1"/>
</dbReference>
<comment type="caution">
    <text evidence="1">The sequence shown here is derived from an EMBL/GenBank/DDBJ whole genome shotgun (WGS) entry which is preliminary data.</text>
</comment>
<evidence type="ECO:0000313" key="1">
    <source>
        <dbReference type="EMBL" id="KAK3334106.1"/>
    </source>
</evidence>
<reference evidence="1" key="1">
    <citation type="journal article" date="2023" name="Mol. Phylogenet. Evol.">
        <title>Genome-scale phylogeny and comparative genomics of the fungal order Sordariales.</title>
        <authorList>
            <person name="Hensen N."/>
            <person name="Bonometti L."/>
            <person name="Westerberg I."/>
            <person name="Brannstrom I.O."/>
            <person name="Guillou S."/>
            <person name="Cros-Aarteil S."/>
            <person name="Calhoun S."/>
            <person name="Haridas S."/>
            <person name="Kuo A."/>
            <person name="Mondo S."/>
            <person name="Pangilinan J."/>
            <person name="Riley R."/>
            <person name="LaButti K."/>
            <person name="Andreopoulos B."/>
            <person name="Lipzen A."/>
            <person name="Chen C."/>
            <person name="Yan M."/>
            <person name="Daum C."/>
            <person name="Ng V."/>
            <person name="Clum A."/>
            <person name="Steindorff A."/>
            <person name="Ohm R.A."/>
            <person name="Martin F."/>
            <person name="Silar P."/>
            <person name="Natvig D.O."/>
            <person name="Lalanne C."/>
            <person name="Gautier V."/>
            <person name="Ament-Velasquez S.L."/>
            <person name="Kruys A."/>
            <person name="Hutchinson M.I."/>
            <person name="Powell A.J."/>
            <person name="Barry K."/>
            <person name="Miller A.N."/>
            <person name="Grigoriev I.V."/>
            <person name="Debuchy R."/>
            <person name="Gladieux P."/>
            <person name="Hiltunen Thoren M."/>
            <person name="Johannesson H."/>
        </authorList>
    </citation>
    <scope>NUCLEOTIDE SEQUENCE</scope>
    <source>
        <strain evidence="1">SMH4131-1</strain>
    </source>
</reference>
<gene>
    <name evidence="1" type="ORF">B0T19DRAFT_459689</name>
</gene>
<dbReference type="InterPro" id="IPR012812">
    <property type="entry name" value="Osmo_MPG_synth"/>
</dbReference>
<dbReference type="Proteomes" id="UP001286456">
    <property type="component" value="Unassembled WGS sequence"/>
</dbReference>
<dbReference type="Pfam" id="PF09488">
    <property type="entry name" value="Osmo_MPGsynth"/>
    <property type="match status" value="1"/>
</dbReference>
<accession>A0AAE0IZB4</accession>
<proteinExistence type="predicted"/>
<dbReference type="InterPro" id="IPR029044">
    <property type="entry name" value="Nucleotide-diphossugar_trans"/>
</dbReference>
<reference evidence="1" key="2">
    <citation type="submission" date="2023-06" db="EMBL/GenBank/DDBJ databases">
        <authorList>
            <consortium name="Lawrence Berkeley National Laboratory"/>
            <person name="Haridas S."/>
            <person name="Hensen N."/>
            <person name="Bonometti L."/>
            <person name="Westerberg I."/>
            <person name="Brannstrom I.O."/>
            <person name="Guillou S."/>
            <person name="Cros-Aarteil S."/>
            <person name="Calhoun S."/>
            <person name="Kuo A."/>
            <person name="Mondo S."/>
            <person name="Pangilinan J."/>
            <person name="Riley R."/>
            <person name="Labutti K."/>
            <person name="Andreopoulos B."/>
            <person name="Lipzen A."/>
            <person name="Chen C."/>
            <person name="Yanf M."/>
            <person name="Daum C."/>
            <person name="Ng V."/>
            <person name="Clum A."/>
            <person name="Steindorff A."/>
            <person name="Ohm R."/>
            <person name="Martin F."/>
            <person name="Silar P."/>
            <person name="Natvig D."/>
            <person name="Lalanne C."/>
            <person name="Gautier V."/>
            <person name="Ament-Velasquez S.L."/>
            <person name="Kruys A."/>
            <person name="Hutchinson M.I."/>
            <person name="Powell A.J."/>
            <person name="Barry K."/>
            <person name="Miller A.N."/>
            <person name="Grigoriev I.V."/>
            <person name="Debuchy R."/>
            <person name="Gladieux P."/>
            <person name="Thoren M.H."/>
            <person name="Johannesson H."/>
        </authorList>
    </citation>
    <scope>NUCLEOTIDE SEQUENCE</scope>
    <source>
        <strain evidence="1">SMH4131-1</strain>
    </source>
</reference>
<organism evidence="1 2">
    <name type="scientific">Cercophora scortea</name>
    <dbReference type="NCBI Taxonomy" id="314031"/>
    <lineage>
        <taxon>Eukaryota</taxon>
        <taxon>Fungi</taxon>
        <taxon>Dikarya</taxon>
        <taxon>Ascomycota</taxon>
        <taxon>Pezizomycotina</taxon>
        <taxon>Sordariomycetes</taxon>
        <taxon>Sordariomycetidae</taxon>
        <taxon>Sordariales</taxon>
        <taxon>Lasiosphaeriaceae</taxon>
        <taxon>Cercophora</taxon>
    </lineage>
</organism>
<sequence length="442" mass="47807">MLLSIPQTSHLFGGLLIEEETKVVELDAGMIDSESSVFGMSPRLGDYDVLAPYSQVTKQHEPGQARASVGIPPAVLETMFNQMAIIVPCKDESTETIEGVLSGIPHSCLVVLVSNSSRFPQDRYAREVEMLTDFCRFAGYGRSRPFVAIHQKDPEAAGALAAAGMPEILDSDGLVRNGKGEGMILGVALVAALCPQRRFVGFVDADNQVPGAVNEYCKAYAAGFAMNACTSGTTNTMVRIVWGSKPKVKNGQIVYDRDGRSSRVANKWLNYLLADISGPNQGASANIVATGNAGEHAMDMDLALKLRLASGYAIEPFHFVDLLHQLSATTDTTNSATPFKPVKILQIRTRNPHFHRPSDESHIQKMRRAAMGAIYHYLPLGTAAGGGLSLGDRIRACIGIPPAPLVYPPIERLDMAVFRARIMAEEKEGSFESFGVPEKVQE</sequence>
<dbReference type="AlphaFoldDB" id="A0AAE0IZB4"/>
<dbReference type="GO" id="GO:0050504">
    <property type="term" value="F:mannosyl-3-phosphoglycerate synthase activity"/>
    <property type="evidence" value="ECO:0007669"/>
    <property type="project" value="InterPro"/>
</dbReference>
<keyword evidence="2" id="KW-1185">Reference proteome</keyword>
<evidence type="ECO:0000313" key="2">
    <source>
        <dbReference type="Proteomes" id="UP001286456"/>
    </source>
</evidence>